<dbReference type="InterPro" id="IPR006140">
    <property type="entry name" value="D-isomer_DH_NAD-bd"/>
</dbReference>
<dbReference type="PANTHER" id="PTHR10996">
    <property type="entry name" value="2-HYDROXYACID DEHYDROGENASE-RELATED"/>
    <property type="match status" value="1"/>
</dbReference>
<evidence type="ECO:0000256" key="2">
    <source>
        <dbReference type="RuleBase" id="RU003719"/>
    </source>
</evidence>
<feature type="domain" description="D-isomer specific 2-hydroxyacid dehydrogenase NAD-binding" evidence="4">
    <location>
        <begin position="124"/>
        <end position="304"/>
    </location>
</feature>
<dbReference type="PANTHER" id="PTHR10996:SF281">
    <property type="entry name" value="D-ISOMER SPECIFIC 2-HYDROXYACID DEHYDROGENASE NAD-BINDING DOMAIN-CONTAINING PROTEIN-RELATED"/>
    <property type="match status" value="1"/>
</dbReference>
<dbReference type="SUPFAM" id="SSF51735">
    <property type="entry name" value="NAD(P)-binding Rossmann-fold domains"/>
    <property type="match status" value="1"/>
</dbReference>
<dbReference type="InterPro" id="IPR050223">
    <property type="entry name" value="D-isomer_2-hydroxyacid_DH"/>
</dbReference>
<dbReference type="SUPFAM" id="SSF52283">
    <property type="entry name" value="Formate/glycerate dehydrogenase catalytic domain-like"/>
    <property type="match status" value="1"/>
</dbReference>
<reference evidence="5" key="1">
    <citation type="journal article" date="2020" name="Stud. Mycol.">
        <title>101 Dothideomycetes genomes: a test case for predicting lifestyles and emergence of pathogens.</title>
        <authorList>
            <person name="Haridas S."/>
            <person name="Albert R."/>
            <person name="Binder M."/>
            <person name="Bloem J."/>
            <person name="Labutti K."/>
            <person name="Salamov A."/>
            <person name="Andreopoulos B."/>
            <person name="Baker S."/>
            <person name="Barry K."/>
            <person name="Bills G."/>
            <person name="Bluhm B."/>
            <person name="Cannon C."/>
            <person name="Castanera R."/>
            <person name="Culley D."/>
            <person name="Daum C."/>
            <person name="Ezra D."/>
            <person name="Gonzalez J."/>
            <person name="Henrissat B."/>
            <person name="Kuo A."/>
            <person name="Liang C."/>
            <person name="Lipzen A."/>
            <person name="Lutzoni F."/>
            <person name="Magnuson J."/>
            <person name="Mondo S."/>
            <person name="Nolan M."/>
            <person name="Ohm R."/>
            <person name="Pangilinan J."/>
            <person name="Park H.-J."/>
            <person name="Ramirez L."/>
            <person name="Alfaro M."/>
            <person name="Sun H."/>
            <person name="Tritt A."/>
            <person name="Yoshinaga Y."/>
            <person name="Zwiers L.-H."/>
            <person name="Turgeon B."/>
            <person name="Goodwin S."/>
            <person name="Spatafora J."/>
            <person name="Crous P."/>
            <person name="Grigoriev I."/>
        </authorList>
    </citation>
    <scope>NUCLEOTIDE SEQUENCE</scope>
    <source>
        <strain evidence="5">CBS 115976</strain>
    </source>
</reference>
<dbReference type="GO" id="GO:0051287">
    <property type="term" value="F:NAD binding"/>
    <property type="evidence" value="ECO:0007669"/>
    <property type="project" value="InterPro"/>
</dbReference>
<dbReference type="CDD" id="cd12168">
    <property type="entry name" value="Mand_dh_like"/>
    <property type="match status" value="1"/>
</dbReference>
<dbReference type="PROSITE" id="PS00671">
    <property type="entry name" value="D_2_HYDROXYACID_DH_3"/>
    <property type="match status" value="1"/>
</dbReference>
<dbReference type="Pfam" id="PF02826">
    <property type="entry name" value="2-Hacid_dh_C"/>
    <property type="match status" value="1"/>
</dbReference>
<dbReference type="GO" id="GO:0030267">
    <property type="term" value="F:glyoxylate reductase (NADPH) activity"/>
    <property type="evidence" value="ECO:0007669"/>
    <property type="project" value="TreeGrafter"/>
</dbReference>
<gene>
    <name evidence="5" type="ORF">BT63DRAFT_373661</name>
</gene>
<keyword evidence="1 2" id="KW-0560">Oxidoreductase</keyword>
<dbReference type="EMBL" id="MU004235">
    <property type="protein sequence ID" value="KAF2669369.1"/>
    <property type="molecule type" value="Genomic_DNA"/>
</dbReference>
<dbReference type="Gene3D" id="3.40.50.720">
    <property type="entry name" value="NAD(P)-binding Rossmann-like Domain"/>
    <property type="match status" value="2"/>
</dbReference>
<dbReference type="InterPro" id="IPR006139">
    <property type="entry name" value="D-isomer_2_OHA_DH_cat_dom"/>
</dbReference>
<evidence type="ECO:0000313" key="6">
    <source>
        <dbReference type="Proteomes" id="UP000799302"/>
    </source>
</evidence>
<dbReference type="InterPro" id="IPR029753">
    <property type="entry name" value="D-isomer_DH_CS"/>
</dbReference>
<evidence type="ECO:0000259" key="4">
    <source>
        <dbReference type="Pfam" id="PF02826"/>
    </source>
</evidence>
<dbReference type="PROSITE" id="PS00065">
    <property type="entry name" value="D_2_HYDROXYACID_DH_1"/>
    <property type="match status" value="1"/>
</dbReference>
<dbReference type="GO" id="GO:0005829">
    <property type="term" value="C:cytosol"/>
    <property type="evidence" value="ECO:0007669"/>
    <property type="project" value="TreeGrafter"/>
</dbReference>
<sequence>MPKPIVLHLGDDIRWNHGLYQELQQSFDIVRSYSMKRPEFIEALKSKKFGDFNAIYRPFWNTGGEMGPFNDELISLLPSSCKIYASAGAGFDWVDTVRLAKNNIIYCNSADACTESAADAALYLILNTFRRFTQSALAARSLDPEQFRVATSSIPAMTHNPAGHVLGVIGMGRIGLRVAQKAYAAFGMKILYYDVVRKPSKLEEEIKATFVNTLDELLAMSDCTLLATPYVGDILVKREHFLKMKEGSRFVNIARGKLVDEDGLIAALESNHLFAAGLDVHFDEPHVNPKLAHMINVEVQCHIGGGSLESHMGFEKLGMENIMSFFKTGQPISPVNMHLIDQSKL</sequence>
<dbReference type="InterPro" id="IPR036291">
    <property type="entry name" value="NAD(P)-bd_dom_sf"/>
</dbReference>
<evidence type="ECO:0000259" key="3">
    <source>
        <dbReference type="Pfam" id="PF00389"/>
    </source>
</evidence>
<organism evidence="5 6">
    <name type="scientific">Microthyrium microscopicum</name>
    <dbReference type="NCBI Taxonomy" id="703497"/>
    <lineage>
        <taxon>Eukaryota</taxon>
        <taxon>Fungi</taxon>
        <taxon>Dikarya</taxon>
        <taxon>Ascomycota</taxon>
        <taxon>Pezizomycotina</taxon>
        <taxon>Dothideomycetes</taxon>
        <taxon>Dothideomycetes incertae sedis</taxon>
        <taxon>Microthyriales</taxon>
        <taxon>Microthyriaceae</taxon>
        <taxon>Microthyrium</taxon>
    </lineage>
</organism>
<feature type="domain" description="D-isomer specific 2-hydroxyacid dehydrogenase catalytic" evidence="3">
    <location>
        <begin position="68"/>
        <end position="336"/>
    </location>
</feature>
<dbReference type="Pfam" id="PF00389">
    <property type="entry name" value="2-Hacid_dh"/>
    <property type="match status" value="1"/>
</dbReference>
<dbReference type="OrthoDB" id="9991913at2759"/>
<dbReference type="Proteomes" id="UP000799302">
    <property type="component" value="Unassembled WGS sequence"/>
</dbReference>
<dbReference type="InterPro" id="IPR029752">
    <property type="entry name" value="D-isomer_DH_CS1"/>
</dbReference>
<dbReference type="GO" id="GO:0016618">
    <property type="term" value="F:hydroxypyruvate reductase [NAD(P)H] activity"/>
    <property type="evidence" value="ECO:0007669"/>
    <property type="project" value="TreeGrafter"/>
</dbReference>
<dbReference type="AlphaFoldDB" id="A0A6A6UAT2"/>
<evidence type="ECO:0008006" key="7">
    <source>
        <dbReference type="Google" id="ProtNLM"/>
    </source>
</evidence>
<proteinExistence type="inferred from homology"/>
<keyword evidence="6" id="KW-1185">Reference proteome</keyword>
<protein>
    <recommendedName>
        <fullName evidence="7">D-mandelate dehydrogenase</fullName>
    </recommendedName>
</protein>
<evidence type="ECO:0000256" key="1">
    <source>
        <dbReference type="ARBA" id="ARBA00023002"/>
    </source>
</evidence>
<dbReference type="FunFam" id="3.40.50.720:FF:000526">
    <property type="entry name" value="D-mandelate dehydrogenase, putative"/>
    <property type="match status" value="1"/>
</dbReference>
<comment type="similarity">
    <text evidence="2">Belongs to the D-isomer specific 2-hydroxyacid dehydrogenase family.</text>
</comment>
<evidence type="ECO:0000313" key="5">
    <source>
        <dbReference type="EMBL" id="KAF2669369.1"/>
    </source>
</evidence>
<name>A0A6A6UAT2_9PEZI</name>
<accession>A0A6A6UAT2</accession>